<dbReference type="Gene3D" id="3.30.300.30">
    <property type="match status" value="1"/>
</dbReference>
<dbReference type="InterPro" id="IPR004839">
    <property type="entry name" value="Aminotransferase_I/II_large"/>
</dbReference>
<dbReference type="Proteomes" id="UP001165121">
    <property type="component" value="Unassembled WGS sequence"/>
</dbReference>
<keyword evidence="9" id="KW-0443">Lipid metabolism</keyword>
<dbReference type="PROSITE" id="PS00455">
    <property type="entry name" value="AMP_BINDING"/>
    <property type="match status" value="1"/>
</dbReference>
<evidence type="ECO:0000256" key="5">
    <source>
        <dbReference type="ARBA" id="ARBA00022553"/>
    </source>
</evidence>
<dbReference type="InterPro" id="IPR000873">
    <property type="entry name" value="AMP-dep_synth/lig_dom"/>
</dbReference>
<dbReference type="GO" id="GO:0008610">
    <property type="term" value="P:lipid biosynthetic process"/>
    <property type="evidence" value="ECO:0007669"/>
    <property type="project" value="InterPro"/>
</dbReference>
<dbReference type="EMBL" id="BSXT01001332">
    <property type="protein sequence ID" value="GMF41386.1"/>
    <property type="molecule type" value="Genomic_DNA"/>
</dbReference>
<dbReference type="Pfam" id="PF00501">
    <property type="entry name" value="AMP-binding"/>
    <property type="match status" value="1"/>
</dbReference>
<dbReference type="AlphaFoldDB" id="A0A9W6XLZ4"/>
<feature type="domain" description="Aminotransferase class I/classII large" evidence="11">
    <location>
        <begin position="866"/>
        <end position="1205"/>
    </location>
</feature>
<feature type="domain" description="Carrier" evidence="13">
    <location>
        <begin position="741"/>
        <end position="791"/>
    </location>
</feature>
<evidence type="ECO:0000259" key="12">
    <source>
        <dbReference type="Pfam" id="PF00501"/>
    </source>
</evidence>
<dbReference type="SUPFAM" id="SSF47336">
    <property type="entry name" value="ACP-like"/>
    <property type="match status" value="1"/>
</dbReference>
<dbReference type="GO" id="GO:0006631">
    <property type="term" value="P:fatty acid metabolic process"/>
    <property type="evidence" value="ECO:0007669"/>
    <property type="project" value="UniProtKB-KW"/>
</dbReference>
<feature type="compositionally biased region" description="Basic residues" evidence="10">
    <location>
        <begin position="49"/>
        <end position="60"/>
    </location>
</feature>
<feature type="domain" description="AMP-binding enzyme C-terminal" evidence="14">
    <location>
        <begin position="553"/>
        <end position="663"/>
    </location>
</feature>
<dbReference type="Pfam" id="PF00155">
    <property type="entry name" value="Aminotran_1_2"/>
    <property type="match status" value="1"/>
</dbReference>
<dbReference type="InterPro" id="IPR045851">
    <property type="entry name" value="AMP-bd_C_sf"/>
</dbReference>
<dbReference type="InterPro" id="IPR015424">
    <property type="entry name" value="PyrdxlP-dep_Trfase"/>
</dbReference>
<dbReference type="InterPro" id="IPR036736">
    <property type="entry name" value="ACP-like_sf"/>
</dbReference>
<evidence type="ECO:0000256" key="3">
    <source>
        <dbReference type="ARBA" id="ARBA00008392"/>
    </source>
</evidence>
<dbReference type="GO" id="GO:0030170">
    <property type="term" value="F:pyridoxal phosphate binding"/>
    <property type="evidence" value="ECO:0007669"/>
    <property type="project" value="InterPro"/>
</dbReference>
<comment type="similarity">
    <text evidence="2">Belongs to the ATP-dependent AMP-binding enzyme family.</text>
</comment>
<evidence type="ECO:0000256" key="9">
    <source>
        <dbReference type="ARBA" id="ARBA00023098"/>
    </source>
</evidence>
<dbReference type="FunFam" id="3.40.50.12780:FF:000013">
    <property type="entry name" value="Long-chain-fatty-acid--AMP ligase FadD32"/>
    <property type="match status" value="1"/>
</dbReference>
<keyword evidence="6" id="KW-0436">Ligase</keyword>
<dbReference type="Gene3D" id="1.10.1200.10">
    <property type="entry name" value="ACP-like"/>
    <property type="match status" value="1"/>
</dbReference>
<evidence type="ECO:0000256" key="8">
    <source>
        <dbReference type="ARBA" id="ARBA00022898"/>
    </source>
</evidence>
<evidence type="ECO:0000259" key="11">
    <source>
        <dbReference type="Pfam" id="PF00155"/>
    </source>
</evidence>
<evidence type="ECO:0000256" key="2">
    <source>
        <dbReference type="ARBA" id="ARBA00006432"/>
    </source>
</evidence>
<dbReference type="Pfam" id="PF00550">
    <property type="entry name" value="PP-binding"/>
    <property type="match status" value="1"/>
</dbReference>
<feature type="region of interest" description="Disordered" evidence="10">
    <location>
        <begin position="40"/>
        <end position="63"/>
    </location>
</feature>
<dbReference type="PANTHER" id="PTHR22754">
    <property type="entry name" value="DISCO-INTERACTING PROTEIN 2 DIP2 -RELATED"/>
    <property type="match status" value="1"/>
</dbReference>
<accession>A0A9W6XLZ4</accession>
<dbReference type="PROSITE" id="PS00012">
    <property type="entry name" value="PHOSPHOPANTETHEINE"/>
    <property type="match status" value="1"/>
</dbReference>
<evidence type="ECO:0000256" key="4">
    <source>
        <dbReference type="ARBA" id="ARBA00022450"/>
    </source>
</evidence>
<evidence type="ECO:0000256" key="6">
    <source>
        <dbReference type="ARBA" id="ARBA00022598"/>
    </source>
</evidence>
<evidence type="ECO:0000259" key="13">
    <source>
        <dbReference type="Pfam" id="PF00550"/>
    </source>
</evidence>
<comment type="caution">
    <text evidence="15">The sequence shown here is derived from an EMBL/GenBank/DDBJ whole genome shotgun (WGS) entry which is preliminary data.</text>
</comment>
<dbReference type="InterPro" id="IPR040097">
    <property type="entry name" value="FAAL/FAAC"/>
</dbReference>
<keyword evidence="4" id="KW-0596">Phosphopantetheine</keyword>
<dbReference type="Gene3D" id="3.40.50.12780">
    <property type="entry name" value="N-terminal domain of ligase-like"/>
    <property type="match status" value="1"/>
</dbReference>
<comment type="similarity">
    <text evidence="3">Belongs to the class-II pyridoxal-phosphate-dependent aminotransferase family.</text>
</comment>
<gene>
    <name evidence="15" type="ORF">Pfra01_001307800</name>
</gene>
<reference evidence="15" key="1">
    <citation type="submission" date="2023-04" db="EMBL/GenBank/DDBJ databases">
        <title>Phytophthora fragariaefolia NBRC 109709.</title>
        <authorList>
            <person name="Ichikawa N."/>
            <person name="Sato H."/>
            <person name="Tonouchi N."/>
        </authorList>
    </citation>
    <scope>NUCLEOTIDE SEQUENCE</scope>
    <source>
        <strain evidence="15">NBRC 109709</strain>
    </source>
</reference>
<dbReference type="InterPro" id="IPR001917">
    <property type="entry name" value="Aminotrans_II_pyridoxalP_BS"/>
</dbReference>
<dbReference type="Gene3D" id="3.90.1150.10">
    <property type="entry name" value="Aspartate Aminotransferase, domain 1"/>
    <property type="match status" value="1"/>
</dbReference>
<feature type="compositionally biased region" description="Basic and acidic residues" evidence="10">
    <location>
        <begin position="693"/>
        <end position="702"/>
    </location>
</feature>
<dbReference type="OrthoDB" id="65434at2759"/>
<dbReference type="InterPro" id="IPR020845">
    <property type="entry name" value="AMP-binding_CS"/>
</dbReference>
<keyword evidence="16" id="KW-1185">Reference proteome</keyword>
<dbReference type="InterPro" id="IPR009081">
    <property type="entry name" value="PP-bd_ACP"/>
</dbReference>
<keyword evidence="8" id="KW-0663">Pyridoxal phosphate</keyword>
<dbReference type="Gene3D" id="3.40.640.10">
    <property type="entry name" value="Type I PLP-dependent aspartate aminotransferase-like (Major domain)"/>
    <property type="match status" value="1"/>
</dbReference>
<dbReference type="SUPFAM" id="SSF53383">
    <property type="entry name" value="PLP-dependent transferases"/>
    <property type="match status" value="1"/>
</dbReference>
<organism evidence="15 16">
    <name type="scientific">Phytophthora fragariaefolia</name>
    <dbReference type="NCBI Taxonomy" id="1490495"/>
    <lineage>
        <taxon>Eukaryota</taxon>
        <taxon>Sar</taxon>
        <taxon>Stramenopiles</taxon>
        <taxon>Oomycota</taxon>
        <taxon>Peronosporomycetes</taxon>
        <taxon>Peronosporales</taxon>
        <taxon>Peronosporaceae</taxon>
        <taxon>Phytophthora</taxon>
    </lineage>
</organism>
<feature type="region of interest" description="Disordered" evidence="10">
    <location>
        <begin position="675"/>
        <end position="702"/>
    </location>
</feature>
<evidence type="ECO:0000256" key="1">
    <source>
        <dbReference type="ARBA" id="ARBA00001933"/>
    </source>
</evidence>
<evidence type="ECO:0000256" key="10">
    <source>
        <dbReference type="SAM" id="MobiDB-lite"/>
    </source>
</evidence>
<evidence type="ECO:0000313" key="16">
    <source>
        <dbReference type="Proteomes" id="UP001165121"/>
    </source>
</evidence>
<sequence>MSSLFVNAVGDVAFEVVAAASLAAVASVAALGAHCTKRQHGAEDAAAPARKKRRQRKKKVAATAETKHPVVVANGVAVDTEPVVAELKRRAAADKWRHKIVYTFLDDFGRESVNLSFEDVDRAARKIAAALQCDAGAVKGDRVMLCYPPGLDFALAFWGCLYAGVVGIPVYPPYPGTLAKDLPKFNRLVEDSGAAVVLTNTTYHLASKMATVKGYFSTDRTSWPANLKWITTDSLADSLVAQYDEEDALSLTHNDVAFFQYSSGSTSAPKAVMISHGNLRSQLKTWESIVPTDTMVSWLPSYHDMGLVGFIITPCVTAARCVSMSPISFIKDPALWMRTASKYKATHVCAPNFGYALAARKTTDKQAAEMDLSTLKQTICAAEPIRRESLDAFTSKFSAAGFDPNTFNCGYGLAEVTLVCTGQDPPQKPTLLDVHKRILETQRKVAVVSSKKGKQSPANDVMQLVGCGKAMPTFSVAIVDPDTKKLLDELQVGEVWVQGPSVAIGYWNRPEYTEEMFCAQLAGDKNPKNTYLRTGDMGFLRNGELFVTGRLKDLIIIRGRNVCPQDVEASVERAHENVRPGCTAAFSIEKGDEEALVLVAEVKNGSSQQTLEEICREIIKTVLSEHQLKCEAIVLLRQKTIPKTTSGKIQRSASKAHFLDGTLIKPLFEYKAKGNNAPALSSPAKPVAKKVSTTKDEKPSGELKTPDEILAWLLEHVAQEMEVPTAAGDNESSNAVTATANPTEIDPNTPWAMFGMDSVAIVGLSSDLGEFLGCIVSPSAFFQYDTPFKLANASGLASGDLAGGQESGEDAGSMQTATTVEEIDSSCFEIDSFPEVEGLFSQMKEFESAGLRVPFLETLTPEKRRMTNFNTYNYLGNASDPEVAAASKAGIEEYGTTMSSSPIVGQTQVNVDLEKALCTFFNAEASILFVGGWVSNVTTIDALVSKGDLILCDALNHDSCVSGQRLSGATILPFPHNDTKALERMLSKLRTKYRRVLIVIEGVYSMDGDIPDVHEMIRIKKKYKSLLFIDEAHSFGTMGVTGRGICEHFNVDPKDVDVRMGTMSKALGSVGGFILGSQTLIKYLKHCAGGFVFSVGLAPACGSAALKSIEFMTEGPSRTETLQERSKYFYDLCKEHKIPMGENTFRGAPVVVVMIGSTIATAKASEFLALHKINVKPIVYPAVEEGKCRLRFFISALHTPKQLEDSVLALKTYLRDGFSNGFNSVLTTDVSMAITPTKATEDQGFKTVKKRKSKKKKSAKAKSTA</sequence>
<dbReference type="PANTHER" id="PTHR22754:SF32">
    <property type="entry name" value="DISCO-INTERACTING PROTEIN 2"/>
    <property type="match status" value="1"/>
</dbReference>
<dbReference type="InterPro" id="IPR015421">
    <property type="entry name" value="PyrdxlP-dep_Trfase_major"/>
</dbReference>
<dbReference type="InterPro" id="IPR025110">
    <property type="entry name" value="AMP-bd_C"/>
</dbReference>
<protein>
    <submittedName>
        <fullName evidence="15">Unnamed protein product</fullName>
    </submittedName>
</protein>
<dbReference type="InterPro" id="IPR006162">
    <property type="entry name" value="Ppantetheine_attach_site"/>
</dbReference>
<dbReference type="InterPro" id="IPR042099">
    <property type="entry name" value="ANL_N_sf"/>
</dbReference>
<dbReference type="SUPFAM" id="SSF56801">
    <property type="entry name" value="Acetyl-CoA synthetase-like"/>
    <property type="match status" value="1"/>
</dbReference>
<dbReference type="PROSITE" id="PS00599">
    <property type="entry name" value="AA_TRANSFER_CLASS_2"/>
    <property type="match status" value="1"/>
</dbReference>
<keyword evidence="7" id="KW-0276">Fatty acid metabolism</keyword>
<evidence type="ECO:0000313" key="15">
    <source>
        <dbReference type="EMBL" id="GMF41386.1"/>
    </source>
</evidence>
<keyword evidence="5" id="KW-0597">Phosphoprotein</keyword>
<dbReference type="GO" id="GO:0016874">
    <property type="term" value="F:ligase activity"/>
    <property type="evidence" value="ECO:0007669"/>
    <property type="project" value="UniProtKB-KW"/>
</dbReference>
<dbReference type="GO" id="GO:0016740">
    <property type="term" value="F:transferase activity"/>
    <property type="evidence" value="ECO:0007669"/>
    <property type="project" value="InterPro"/>
</dbReference>
<name>A0A9W6XLZ4_9STRA</name>
<comment type="cofactor">
    <cofactor evidence="1">
        <name>pyridoxal 5'-phosphate</name>
        <dbReference type="ChEBI" id="CHEBI:597326"/>
    </cofactor>
</comment>
<feature type="region of interest" description="Disordered" evidence="10">
    <location>
        <begin position="1241"/>
        <end position="1265"/>
    </location>
</feature>
<feature type="compositionally biased region" description="Basic residues" evidence="10">
    <location>
        <begin position="1247"/>
        <end position="1265"/>
    </location>
</feature>
<proteinExistence type="inferred from homology"/>
<dbReference type="InterPro" id="IPR015422">
    <property type="entry name" value="PyrdxlP-dep_Trfase_small"/>
</dbReference>
<evidence type="ECO:0000256" key="7">
    <source>
        <dbReference type="ARBA" id="ARBA00022832"/>
    </source>
</evidence>
<dbReference type="CDD" id="cd05931">
    <property type="entry name" value="FAAL"/>
    <property type="match status" value="1"/>
</dbReference>
<evidence type="ECO:0000259" key="14">
    <source>
        <dbReference type="Pfam" id="PF23024"/>
    </source>
</evidence>
<dbReference type="Pfam" id="PF23024">
    <property type="entry name" value="AMP-dom_DIP2-like"/>
    <property type="match status" value="1"/>
</dbReference>
<feature type="domain" description="AMP-dependent synthetase/ligase" evidence="12">
    <location>
        <begin position="92"/>
        <end position="507"/>
    </location>
</feature>